<organism evidence="2 3">
    <name type="scientific">Taxus chinensis</name>
    <name type="common">Chinese yew</name>
    <name type="synonym">Taxus wallichiana var. chinensis</name>
    <dbReference type="NCBI Taxonomy" id="29808"/>
    <lineage>
        <taxon>Eukaryota</taxon>
        <taxon>Viridiplantae</taxon>
        <taxon>Streptophyta</taxon>
        <taxon>Embryophyta</taxon>
        <taxon>Tracheophyta</taxon>
        <taxon>Spermatophyta</taxon>
        <taxon>Pinopsida</taxon>
        <taxon>Pinidae</taxon>
        <taxon>Conifers II</taxon>
        <taxon>Cupressales</taxon>
        <taxon>Taxaceae</taxon>
        <taxon>Taxus</taxon>
    </lineage>
</organism>
<sequence>ITFTPQRFLQAGGFQAPATVEKRTAPLSISWQRRQNHRDGPRGLNRLSFHHTTL</sequence>
<keyword evidence="3" id="KW-1185">Reference proteome</keyword>
<evidence type="ECO:0000256" key="1">
    <source>
        <dbReference type="SAM" id="MobiDB-lite"/>
    </source>
</evidence>
<gene>
    <name evidence="2" type="ORF">KI387_029138</name>
</gene>
<feature type="non-terminal residue" evidence="2">
    <location>
        <position position="1"/>
    </location>
</feature>
<name>A0AA38C9E0_TAXCH</name>
<comment type="caution">
    <text evidence="2">The sequence shown here is derived from an EMBL/GenBank/DDBJ whole genome shotgun (WGS) entry which is preliminary data.</text>
</comment>
<evidence type="ECO:0000313" key="3">
    <source>
        <dbReference type="Proteomes" id="UP000824469"/>
    </source>
</evidence>
<dbReference type="EMBL" id="JAHRHJ020000010">
    <property type="protein sequence ID" value="KAH9297456.1"/>
    <property type="molecule type" value="Genomic_DNA"/>
</dbReference>
<evidence type="ECO:0000313" key="2">
    <source>
        <dbReference type="EMBL" id="KAH9297456.1"/>
    </source>
</evidence>
<protein>
    <submittedName>
        <fullName evidence="2">Uncharacterized protein</fullName>
    </submittedName>
</protein>
<feature type="non-terminal residue" evidence="2">
    <location>
        <position position="54"/>
    </location>
</feature>
<proteinExistence type="predicted"/>
<dbReference type="Proteomes" id="UP000824469">
    <property type="component" value="Unassembled WGS sequence"/>
</dbReference>
<reference evidence="2 3" key="1">
    <citation type="journal article" date="2021" name="Nat. Plants">
        <title>The Taxus genome provides insights into paclitaxel biosynthesis.</title>
        <authorList>
            <person name="Xiong X."/>
            <person name="Gou J."/>
            <person name="Liao Q."/>
            <person name="Li Y."/>
            <person name="Zhou Q."/>
            <person name="Bi G."/>
            <person name="Li C."/>
            <person name="Du R."/>
            <person name="Wang X."/>
            <person name="Sun T."/>
            <person name="Guo L."/>
            <person name="Liang H."/>
            <person name="Lu P."/>
            <person name="Wu Y."/>
            <person name="Zhang Z."/>
            <person name="Ro D.K."/>
            <person name="Shang Y."/>
            <person name="Huang S."/>
            <person name="Yan J."/>
        </authorList>
    </citation>
    <scope>NUCLEOTIDE SEQUENCE [LARGE SCALE GENOMIC DNA]</scope>
    <source>
        <strain evidence="2">Ta-2019</strain>
    </source>
</reference>
<feature type="region of interest" description="Disordered" evidence="1">
    <location>
        <begin position="25"/>
        <end position="54"/>
    </location>
</feature>
<accession>A0AA38C9E0</accession>
<dbReference type="AlphaFoldDB" id="A0AA38C9E0"/>